<dbReference type="AlphaFoldDB" id="A0A222FLD1"/>
<dbReference type="SUPFAM" id="SSF52317">
    <property type="entry name" value="Class I glutamine amidotransferase-like"/>
    <property type="match status" value="1"/>
</dbReference>
<dbReference type="Pfam" id="PF03575">
    <property type="entry name" value="Peptidase_S51"/>
    <property type="match status" value="1"/>
</dbReference>
<dbReference type="Gene3D" id="3.40.50.880">
    <property type="match status" value="1"/>
</dbReference>
<dbReference type="OrthoDB" id="9799980at2"/>
<keyword evidence="6" id="KW-1185">Reference proteome</keyword>
<name>A0A222FLD1_9GAMM</name>
<dbReference type="PANTHER" id="PTHR36175:SF1">
    <property type="entry name" value="CYANOPHYCINASE"/>
    <property type="match status" value="1"/>
</dbReference>
<sequence>MTSFLLHLFLVGGGWDTDARTDVYQRFFAAAQQDGKRRIVSIHVAEEDDSEEDRQAQVERSRDVFLELGASNDELVSLTLTAGETLTATKLAELAPTAVFVWGGLTPLYQEVLTADQSWVQYLKDNNVVYGGFSAGIVIAAEQAVVGGWQMPVSKRQVAILDADLAEGLDALDVRPGLGLVPFSLDVHASQWGTVTRLMHAVEQQHVPSPGWAVDENTILEVSKDGQLSVWGAGQAYRVSRTAAGQLQIAIFRQGDVIQ</sequence>
<dbReference type="KEGG" id="bsan:CHH28_11835"/>
<evidence type="ECO:0008006" key="7">
    <source>
        <dbReference type="Google" id="ProtNLM"/>
    </source>
</evidence>
<accession>A0A222FLD1</accession>
<evidence type="ECO:0000256" key="1">
    <source>
        <dbReference type="ARBA" id="ARBA00006534"/>
    </source>
</evidence>
<gene>
    <name evidence="5" type="ORF">CHH28_11835</name>
</gene>
<evidence type="ECO:0000256" key="2">
    <source>
        <dbReference type="ARBA" id="ARBA00022670"/>
    </source>
</evidence>
<organism evidence="5 6">
    <name type="scientific">Bacterioplanes sanyensis</name>
    <dbReference type="NCBI Taxonomy" id="1249553"/>
    <lineage>
        <taxon>Bacteria</taxon>
        <taxon>Pseudomonadati</taxon>
        <taxon>Pseudomonadota</taxon>
        <taxon>Gammaproteobacteria</taxon>
        <taxon>Oceanospirillales</taxon>
        <taxon>Oceanospirillaceae</taxon>
        <taxon>Bacterioplanes</taxon>
    </lineage>
</organism>
<dbReference type="PANTHER" id="PTHR36175">
    <property type="entry name" value="CYANOPHYCINASE"/>
    <property type="match status" value="1"/>
</dbReference>
<keyword evidence="2" id="KW-0645">Protease</keyword>
<dbReference type="RefSeq" id="WP_094060504.1">
    <property type="nucleotide sequence ID" value="NZ_CP022530.1"/>
</dbReference>
<evidence type="ECO:0000313" key="6">
    <source>
        <dbReference type="Proteomes" id="UP000202440"/>
    </source>
</evidence>
<dbReference type="EMBL" id="CP022530">
    <property type="protein sequence ID" value="ASP39324.1"/>
    <property type="molecule type" value="Genomic_DNA"/>
</dbReference>
<protein>
    <recommendedName>
        <fullName evidence="7">Peptidase S51</fullName>
    </recommendedName>
</protein>
<comment type="similarity">
    <text evidence="1">Belongs to the peptidase S51 family.</text>
</comment>
<evidence type="ECO:0000256" key="3">
    <source>
        <dbReference type="ARBA" id="ARBA00022801"/>
    </source>
</evidence>
<proteinExistence type="inferred from homology"/>
<dbReference type="GO" id="GO:0008236">
    <property type="term" value="F:serine-type peptidase activity"/>
    <property type="evidence" value="ECO:0007669"/>
    <property type="project" value="UniProtKB-KW"/>
</dbReference>
<dbReference type="Proteomes" id="UP000202440">
    <property type="component" value="Chromosome"/>
</dbReference>
<evidence type="ECO:0000313" key="5">
    <source>
        <dbReference type="EMBL" id="ASP39324.1"/>
    </source>
</evidence>
<keyword evidence="4" id="KW-0720">Serine protease</keyword>
<keyword evidence="3" id="KW-0378">Hydrolase</keyword>
<reference evidence="5 6" key="1">
    <citation type="submission" date="2017-07" db="EMBL/GenBank/DDBJ databases">
        <title>Annotated genome sequence of Bacterioplanes sanyensis isolated from Red Sea.</title>
        <authorList>
            <person name="Rehman Z.U."/>
        </authorList>
    </citation>
    <scope>NUCLEOTIDE SEQUENCE [LARGE SCALE GENOMIC DNA]</scope>
    <source>
        <strain evidence="5 6">NV9</strain>
    </source>
</reference>
<dbReference type="InterPro" id="IPR029062">
    <property type="entry name" value="Class_I_gatase-like"/>
</dbReference>
<dbReference type="GO" id="GO:0006508">
    <property type="term" value="P:proteolysis"/>
    <property type="evidence" value="ECO:0007669"/>
    <property type="project" value="UniProtKB-KW"/>
</dbReference>
<evidence type="ECO:0000256" key="4">
    <source>
        <dbReference type="ARBA" id="ARBA00022825"/>
    </source>
</evidence>
<dbReference type="InterPro" id="IPR005320">
    <property type="entry name" value="Peptidase_S51"/>
</dbReference>